<organism evidence="2 3">
    <name type="scientific">Anaerobaca lacustris</name>
    <dbReference type="NCBI Taxonomy" id="3044600"/>
    <lineage>
        <taxon>Bacteria</taxon>
        <taxon>Pseudomonadati</taxon>
        <taxon>Planctomycetota</taxon>
        <taxon>Phycisphaerae</taxon>
        <taxon>Sedimentisphaerales</taxon>
        <taxon>Anaerobacaceae</taxon>
        <taxon>Anaerobaca</taxon>
    </lineage>
</organism>
<dbReference type="SUPFAM" id="SSF49879">
    <property type="entry name" value="SMAD/FHA domain"/>
    <property type="match status" value="1"/>
</dbReference>
<dbReference type="EMBL" id="JASCXX010000027">
    <property type="protein sequence ID" value="MDI6451020.1"/>
    <property type="molecule type" value="Genomic_DNA"/>
</dbReference>
<reference evidence="2" key="1">
    <citation type="submission" date="2023-05" db="EMBL/GenBank/DDBJ databases">
        <title>Anaerotaeda fermentans gen. nov., sp. nov., a novel anaerobic planctomycete of the new family within the order Sedimentisphaerales isolated from Taman Peninsula, Russia.</title>
        <authorList>
            <person name="Khomyakova M.A."/>
            <person name="Merkel A.Y."/>
            <person name="Slobodkin A.I."/>
        </authorList>
    </citation>
    <scope>NUCLEOTIDE SEQUENCE</scope>
    <source>
        <strain evidence="2">M17dextr</strain>
    </source>
</reference>
<comment type="caution">
    <text evidence="2">The sequence shown here is derived from an EMBL/GenBank/DDBJ whole genome shotgun (WGS) entry which is preliminary data.</text>
</comment>
<dbReference type="CDD" id="cd00060">
    <property type="entry name" value="FHA"/>
    <property type="match status" value="1"/>
</dbReference>
<dbReference type="InterPro" id="IPR008984">
    <property type="entry name" value="SMAD_FHA_dom_sf"/>
</dbReference>
<evidence type="ECO:0000259" key="1">
    <source>
        <dbReference type="PROSITE" id="PS50006"/>
    </source>
</evidence>
<evidence type="ECO:0000313" key="2">
    <source>
        <dbReference type="EMBL" id="MDI6451020.1"/>
    </source>
</evidence>
<evidence type="ECO:0000313" key="3">
    <source>
        <dbReference type="Proteomes" id="UP001431776"/>
    </source>
</evidence>
<sequence>MDETDPLFVTIDKLIRISRLKEIEFIMGSDQTDRIYEIRTALRRLEPGHYLLGTGPSTAGIISLDAQDIVLGRPSTVLEPPSASAPDYWAIDTLFFVPREVSRNHARVTLRVTDGGPRRVVCDLSSTCGTFVNDTQVDPHGPGIILKHGDILSLGPSRISTYIYYEVP</sequence>
<dbReference type="InterPro" id="IPR000253">
    <property type="entry name" value="FHA_dom"/>
</dbReference>
<gene>
    <name evidence="2" type="ORF">QJ522_18310</name>
</gene>
<feature type="domain" description="FHA" evidence="1">
    <location>
        <begin position="69"/>
        <end position="137"/>
    </location>
</feature>
<dbReference type="Proteomes" id="UP001431776">
    <property type="component" value="Unassembled WGS sequence"/>
</dbReference>
<dbReference type="SMART" id="SM00240">
    <property type="entry name" value="FHA"/>
    <property type="match status" value="1"/>
</dbReference>
<accession>A0AAW6TZH0</accession>
<dbReference type="Pfam" id="PF00498">
    <property type="entry name" value="FHA"/>
    <property type="match status" value="1"/>
</dbReference>
<dbReference type="RefSeq" id="WP_349246428.1">
    <property type="nucleotide sequence ID" value="NZ_JASCXX010000027.1"/>
</dbReference>
<name>A0AAW6TZH0_9BACT</name>
<dbReference type="Gene3D" id="2.60.200.20">
    <property type="match status" value="1"/>
</dbReference>
<dbReference type="AlphaFoldDB" id="A0AAW6TZH0"/>
<protein>
    <submittedName>
        <fullName evidence="2">FHA domain-containing protein</fullName>
    </submittedName>
</protein>
<keyword evidence="3" id="KW-1185">Reference proteome</keyword>
<dbReference type="PROSITE" id="PS50006">
    <property type="entry name" value="FHA_DOMAIN"/>
    <property type="match status" value="1"/>
</dbReference>
<proteinExistence type="predicted"/>